<dbReference type="Pfam" id="PF17851">
    <property type="entry name" value="GH43_C2"/>
    <property type="match status" value="1"/>
</dbReference>
<gene>
    <name evidence="9" type="ordered locus">Sked_21180</name>
</gene>
<dbReference type="KEGG" id="ske:Sked_21180"/>
<dbReference type="Gene3D" id="2.60.120.200">
    <property type="match status" value="1"/>
</dbReference>
<name>D1BHW8_SANKS</name>
<dbReference type="GO" id="GO:0005975">
    <property type="term" value="P:carbohydrate metabolic process"/>
    <property type="evidence" value="ECO:0007669"/>
    <property type="project" value="InterPro"/>
</dbReference>
<dbReference type="EMBL" id="CP001819">
    <property type="protein sequence ID" value="ACZ22038.1"/>
    <property type="molecule type" value="Genomic_DNA"/>
</dbReference>
<dbReference type="InterPro" id="IPR023296">
    <property type="entry name" value="Glyco_hydro_beta-prop_sf"/>
</dbReference>
<comment type="similarity">
    <text evidence="1 6">Belongs to the glycosyl hydrolase 43 family.</text>
</comment>
<dbReference type="SUPFAM" id="SSF75005">
    <property type="entry name" value="Arabinanase/levansucrase/invertase"/>
    <property type="match status" value="1"/>
</dbReference>
<dbReference type="RefSeq" id="WP_012867107.1">
    <property type="nucleotide sequence ID" value="NC_013521.1"/>
</dbReference>
<dbReference type="CDD" id="cd18617">
    <property type="entry name" value="GH43_XynB-like"/>
    <property type="match status" value="1"/>
</dbReference>
<evidence type="ECO:0000256" key="5">
    <source>
        <dbReference type="PIRSR" id="PIRSR606710-2"/>
    </source>
</evidence>
<feature type="compositionally biased region" description="Low complexity" evidence="7">
    <location>
        <begin position="1"/>
        <end position="15"/>
    </location>
</feature>
<dbReference type="AlphaFoldDB" id="D1BHW8"/>
<evidence type="ECO:0000256" key="1">
    <source>
        <dbReference type="ARBA" id="ARBA00009865"/>
    </source>
</evidence>
<protein>
    <submittedName>
        <fullName evidence="9">Beta-xylosidase</fullName>
    </submittedName>
</protein>
<feature type="domain" description="Beta-xylosidase C-terminal Concanavalin A-like" evidence="8">
    <location>
        <begin position="332"/>
        <end position="513"/>
    </location>
</feature>
<organism evidence="9 10">
    <name type="scientific">Sanguibacter keddieii (strain ATCC 51767 / DSM 10542 / NCFB 3025 / ST-74)</name>
    <dbReference type="NCBI Taxonomy" id="446469"/>
    <lineage>
        <taxon>Bacteria</taxon>
        <taxon>Bacillati</taxon>
        <taxon>Actinomycetota</taxon>
        <taxon>Actinomycetes</taxon>
        <taxon>Micrococcales</taxon>
        <taxon>Sanguibacteraceae</taxon>
        <taxon>Sanguibacter</taxon>
    </lineage>
</organism>
<evidence type="ECO:0000256" key="7">
    <source>
        <dbReference type="SAM" id="MobiDB-lite"/>
    </source>
</evidence>
<keyword evidence="3 6" id="KW-0326">Glycosidase</keyword>
<reference evidence="9 10" key="1">
    <citation type="journal article" date="2009" name="Stand. Genomic Sci.">
        <title>Complete genome sequence of Sanguibacter keddieii type strain (ST-74).</title>
        <authorList>
            <person name="Ivanova N."/>
            <person name="Sikorski J."/>
            <person name="Sims D."/>
            <person name="Brettin T."/>
            <person name="Detter J.C."/>
            <person name="Han C."/>
            <person name="Lapidus A."/>
            <person name="Copeland A."/>
            <person name="Glavina Del Rio T."/>
            <person name="Nolan M."/>
            <person name="Chen F."/>
            <person name="Lucas S."/>
            <person name="Tice H."/>
            <person name="Cheng J.F."/>
            <person name="Bruce D."/>
            <person name="Goodwin L."/>
            <person name="Pitluck S."/>
            <person name="Pati A."/>
            <person name="Mavromatis K."/>
            <person name="Chen A."/>
            <person name="Palaniappan K."/>
            <person name="D'haeseleer P."/>
            <person name="Chain P."/>
            <person name="Bristow J."/>
            <person name="Eisen J.A."/>
            <person name="Markowitz V."/>
            <person name="Hugenholtz P."/>
            <person name="Goker M."/>
            <person name="Pukall R."/>
            <person name="Klenk H.P."/>
            <person name="Kyrpides N.C."/>
        </authorList>
    </citation>
    <scope>NUCLEOTIDE SEQUENCE [LARGE SCALE GENOMIC DNA]</scope>
    <source>
        <strain evidence="10">ATCC 51767 / DSM 10542 / NCFB 3025 / ST-74</strain>
    </source>
</reference>
<dbReference type="OrthoDB" id="9801455at2"/>
<dbReference type="Pfam" id="PF04616">
    <property type="entry name" value="Glyco_hydro_43"/>
    <property type="match status" value="1"/>
</dbReference>
<proteinExistence type="inferred from homology"/>
<sequence>MTSTTTTPVSASAAPGLSDQETAPRRPADATLTSVQPIVPGFHPDPSICRVGDDYYLACSSFEYSPGVPLWHSTDLLTWALVGNVLERDDQFTAATAGASQGVYAPTLRHHDGRFWLVTTDVSGGGGQLLVSTEAPGGPWSSATRIPGLVGIDPDLAWSADGSCYVTYCSTTADAPGITQARVDLTSGEVLDGPHRLWQGSGLAHPEAPHLYEHDGWWYLVIAEGGTERGHTVAVARSTSPEGPFEPAPHNPMLTHRSTTHPVQNTGHADLVELADGSWAVVYLGVRPAGTTPLFHVNGRETFLAGVDWVDGWPVVDEHRFSQVPVDRSFVDELDGPGLHPRWVVPSASVDEVVREQGRGRLVLAPVQSPSGDASILAARTAGLRWRAEADVDAAAPSDAAPESVVSSGVALRVRLDDAHWCEVLLEAGVARAVVRIGPLESEVGAEVAVGARRVTLVVEAADPTHAGPDDLRLLVSQDGTDTELARVDGRYLSTEVAGGFTGRVVGVRAVGGPAVVHAFRYVDRG</sequence>
<accession>D1BHW8</accession>
<evidence type="ECO:0000256" key="2">
    <source>
        <dbReference type="ARBA" id="ARBA00022801"/>
    </source>
</evidence>
<evidence type="ECO:0000259" key="8">
    <source>
        <dbReference type="Pfam" id="PF17851"/>
    </source>
</evidence>
<keyword evidence="2 6" id="KW-0378">Hydrolase</keyword>
<keyword evidence="10" id="KW-1185">Reference proteome</keyword>
<feature type="active site" description="Proton acceptor" evidence="4">
    <location>
        <position position="45"/>
    </location>
</feature>
<dbReference type="InterPro" id="IPR051795">
    <property type="entry name" value="Glycosyl_Hydrlase_43"/>
</dbReference>
<feature type="active site" description="Proton donor" evidence="4">
    <location>
        <position position="207"/>
    </location>
</feature>
<dbReference type="SUPFAM" id="SSF49899">
    <property type="entry name" value="Concanavalin A-like lectins/glucanases"/>
    <property type="match status" value="1"/>
</dbReference>
<dbReference type="InterPro" id="IPR006710">
    <property type="entry name" value="Glyco_hydro_43"/>
</dbReference>
<evidence type="ECO:0000256" key="6">
    <source>
        <dbReference type="RuleBase" id="RU361187"/>
    </source>
</evidence>
<feature type="site" description="Important for catalytic activity, responsible for pKa modulation of the active site Glu and correct orientation of both the proton donor and substrate" evidence="5">
    <location>
        <position position="153"/>
    </location>
</feature>
<dbReference type="GO" id="GO:0004553">
    <property type="term" value="F:hydrolase activity, hydrolyzing O-glycosyl compounds"/>
    <property type="evidence" value="ECO:0007669"/>
    <property type="project" value="InterPro"/>
</dbReference>
<dbReference type="CAZy" id="GH43">
    <property type="family name" value="Glycoside Hydrolase Family 43"/>
</dbReference>
<dbReference type="InterPro" id="IPR013320">
    <property type="entry name" value="ConA-like_dom_sf"/>
</dbReference>
<dbReference type="PANTHER" id="PTHR42812">
    <property type="entry name" value="BETA-XYLOSIDASE"/>
    <property type="match status" value="1"/>
</dbReference>
<evidence type="ECO:0000256" key="3">
    <source>
        <dbReference type="ARBA" id="ARBA00023295"/>
    </source>
</evidence>
<dbReference type="Gene3D" id="2.115.10.20">
    <property type="entry name" value="Glycosyl hydrolase domain, family 43"/>
    <property type="match status" value="1"/>
</dbReference>
<evidence type="ECO:0000256" key="4">
    <source>
        <dbReference type="PIRSR" id="PIRSR606710-1"/>
    </source>
</evidence>
<dbReference type="InterPro" id="IPR041542">
    <property type="entry name" value="GH43_C2"/>
</dbReference>
<dbReference type="PANTHER" id="PTHR42812:SF12">
    <property type="entry name" value="BETA-XYLOSIDASE-RELATED"/>
    <property type="match status" value="1"/>
</dbReference>
<dbReference type="HOGENOM" id="CLU_016508_2_0_11"/>
<dbReference type="STRING" id="446469.Sked_21180"/>
<feature type="region of interest" description="Disordered" evidence="7">
    <location>
        <begin position="1"/>
        <end position="38"/>
    </location>
</feature>
<evidence type="ECO:0000313" key="10">
    <source>
        <dbReference type="Proteomes" id="UP000000322"/>
    </source>
</evidence>
<dbReference type="Proteomes" id="UP000000322">
    <property type="component" value="Chromosome"/>
</dbReference>
<evidence type="ECO:0000313" key="9">
    <source>
        <dbReference type="EMBL" id="ACZ22038.1"/>
    </source>
</evidence>
<dbReference type="eggNOG" id="COG3507">
    <property type="taxonomic scope" value="Bacteria"/>
</dbReference>